<evidence type="ECO:0000313" key="3">
    <source>
        <dbReference type="Proteomes" id="UP001066276"/>
    </source>
</evidence>
<feature type="compositionally biased region" description="Low complexity" evidence="1">
    <location>
        <begin position="106"/>
        <end position="116"/>
    </location>
</feature>
<feature type="compositionally biased region" description="Low complexity" evidence="1">
    <location>
        <begin position="14"/>
        <end position="25"/>
    </location>
</feature>
<comment type="caution">
    <text evidence="2">The sequence shown here is derived from an EMBL/GenBank/DDBJ whole genome shotgun (WGS) entry which is preliminary data.</text>
</comment>
<dbReference type="EMBL" id="JANPWB010000010">
    <property type="protein sequence ID" value="KAJ1134327.1"/>
    <property type="molecule type" value="Genomic_DNA"/>
</dbReference>
<feature type="region of interest" description="Disordered" evidence="1">
    <location>
        <begin position="1"/>
        <end position="140"/>
    </location>
</feature>
<dbReference type="Proteomes" id="UP001066276">
    <property type="component" value="Chromosome 6"/>
</dbReference>
<feature type="compositionally biased region" description="Pro residues" evidence="1">
    <location>
        <begin position="129"/>
        <end position="140"/>
    </location>
</feature>
<keyword evidence="3" id="KW-1185">Reference proteome</keyword>
<dbReference type="AlphaFoldDB" id="A0AAV7Q519"/>
<accession>A0AAV7Q519</accession>
<evidence type="ECO:0000313" key="2">
    <source>
        <dbReference type="EMBL" id="KAJ1134327.1"/>
    </source>
</evidence>
<feature type="compositionally biased region" description="Basic residues" evidence="1">
    <location>
        <begin position="117"/>
        <end position="126"/>
    </location>
</feature>
<name>A0AAV7Q519_PLEWA</name>
<gene>
    <name evidence="2" type="ORF">NDU88_000779</name>
</gene>
<feature type="compositionally biased region" description="Polar residues" evidence="1">
    <location>
        <begin position="1"/>
        <end position="13"/>
    </location>
</feature>
<protein>
    <submittedName>
        <fullName evidence="2">Uncharacterized protein</fullName>
    </submittedName>
</protein>
<sequence length="140" mass="15168">MAKLVGSSTATKALSSSRQQHSLLQPYRGFTLPGPPEGHTAGLRRRSQCPPAQASRQAHVRRQRWLQSEGENSRPALAPHATTPPLTTGLQPGQDLDKGRSSLTVPSTPARSSLSATRRRRRHRRAAPPYAPAGLPPCCR</sequence>
<feature type="compositionally biased region" description="Low complexity" evidence="1">
    <location>
        <begin position="75"/>
        <end position="94"/>
    </location>
</feature>
<proteinExistence type="predicted"/>
<reference evidence="2" key="1">
    <citation type="journal article" date="2022" name="bioRxiv">
        <title>Sequencing and chromosome-scale assembly of the giantPleurodeles waltlgenome.</title>
        <authorList>
            <person name="Brown T."/>
            <person name="Elewa A."/>
            <person name="Iarovenko S."/>
            <person name="Subramanian E."/>
            <person name="Araus A.J."/>
            <person name="Petzold A."/>
            <person name="Susuki M."/>
            <person name="Suzuki K.-i.T."/>
            <person name="Hayashi T."/>
            <person name="Toyoda A."/>
            <person name="Oliveira C."/>
            <person name="Osipova E."/>
            <person name="Leigh N.D."/>
            <person name="Simon A."/>
            <person name="Yun M.H."/>
        </authorList>
    </citation>
    <scope>NUCLEOTIDE SEQUENCE</scope>
    <source>
        <strain evidence="2">20211129_DDA</strain>
        <tissue evidence="2">Liver</tissue>
    </source>
</reference>
<evidence type="ECO:0000256" key="1">
    <source>
        <dbReference type="SAM" id="MobiDB-lite"/>
    </source>
</evidence>
<organism evidence="2 3">
    <name type="scientific">Pleurodeles waltl</name>
    <name type="common">Iberian ribbed newt</name>
    <dbReference type="NCBI Taxonomy" id="8319"/>
    <lineage>
        <taxon>Eukaryota</taxon>
        <taxon>Metazoa</taxon>
        <taxon>Chordata</taxon>
        <taxon>Craniata</taxon>
        <taxon>Vertebrata</taxon>
        <taxon>Euteleostomi</taxon>
        <taxon>Amphibia</taxon>
        <taxon>Batrachia</taxon>
        <taxon>Caudata</taxon>
        <taxon>Salamandroidea</taxon>
        <taxon>Salamandridae</taxon>
        <taxon>Pleurodelinae</taxon>
        <taxon>Pleurodeles</taxon>
    </lineage>
</organism>